<name>A0A0D2P7J5_HYPSF</name>
<protein>
    <submittedName>
        <fullName evidence="2">Uncharacterized protein</fullName>
    </submittedName>
</protein>
<sequence length="55" mass="5636">MDSFDISAFIVADTPTNEDNGGSSGNSYCVVTQNEPIPTNEDSGTGSGNSYCVVA</sequence>
<organism evidence="2 3">
    <name type="scientific">Hypholoma sublateritium (strain FD-334 SS-4)</name>
    <dbReference type="NCBI Taxonomy" id="945553"/>
    <lineage>
        <taxon>Eukaryota</taxon>
        <taxon>Fungi</taxon>
        <taxon>Dikarya</taxon>
        <taxon>Basidiomycota</taxon>
        <taxon>Agaricomycotina</taxon>
        <taxon>Agaricomycetes</taxon>
        <taxon>Agaricomycetidae</taxon>
        <taxon>Agaricales</taxon>
        <taxon>Agaricineae</taxon>
        <taxon>Strophariaceae</taxon>
        <taxon>Hypholoma</taxon>
    </lineage>
</organism>
<reference evidence="3" key="1">
    <citation type="submission" date="2014-04" db="EMBL/GenBank/DDBJ databases">
        <title>Evolutionary Origins and Diversification of the Mycorrhizal Mutualists.</title>
        <authorList>
            <consortium name="DOE Joint Genome Institute"/>
            <consortium name="Mycorrhizal Genomics Consortium"/>
            <person name="Kohler A."/>
            <person name="Kuo A."/>
            <person name="Nagy L.G."/>
            <person name="Floudas D."/>
            <person name="Copeland A."/>
            <person name="Barry K.W."/>
            <person name="Cichocki N."/>
            <person name="Veneault-Fourrey C."/>
            <person name="LaButti K."/>
            <person name="Lindquist E.A."/>
            <person name="Lipzen A."/>
            <person name="Lundell T."/>
            <person name="Morin E."/>
            <person name="Murat C."/>
            <person name="Riley R."/>
            <person name="Ohm R."/>
            <person name="Sun H."/>
            <person name="Tunlid A."/>
            <person name="Henrissat B."/>
            <person name="Grigoriev I.V."/>
            <person name="Hibbett D.S."/>
            <person name="Martin F."/>
        </authorList>
    </citation>
    <scope>NUCLEOTIDE SEQUENCE [LARGE SCALE GENOMIC DNA]</scope>
    <source>
        <strain evidence="3">FD-334 SS-4</strain>
    </source>
</reference>
<dbReference type="Proteomes" id="UP000054270">
    <property type="component" value="Unassembled WGS sequence"/>
</dbReference>
<dbReference type="OrthoDB" id="2972168at2759"/>
<proteinExistence type="predicted"/>
<dbReference type="EMBL" id="KN817623">
    <property type="protein sequence ID" value="KJA16345.1"/>
    <property type="molecule type" value="Genomic_DNA"/>
</dbReference>
<evidence type="ECO:0000313" key="3">
    <source>
        <dbReference type="Proteomes" id="UP000054270"/>
    </source>
</evidence>
<gene>
    <name evidence="2" type="ORF">HYPSUDRAFT_47453</name>
</gene>
<dbReference type="AlphaFoldDB" id="A0A0D2P7J5"/>
<feature type="compositionally biased region" description="Polar residues" evidence="1">
    <location>
        <begin position="14"/>
        <end position="55"/>
    </location>
</feature>
<accession>A0A0D2P7J5</accession>
<evidence type="ECO:0000313" key="2">
    <source>
        <dbReference type="EMBL" id="KJA16345.1"/>
    </source>
</evidence>
<keyword evidence="3" id="KW-1185">Reference proteome</keyword>
<feature type="region of interest" description="Disordered" evidence="1">
    <location>
        <begin position="12"/>
        <end position="55"/>
    </location>
</feature>
<evidence type="ECO:0000256" key="1">
    <source>
        <dbReference type="SAM" id="MobiDB-lite"/>
    </source>
</evidence>